<dbReference type="Pfam" id="PF24102">
    <property type="entry name" value="FLAD1_M"/>
    <property type="match status" value="1"/>
</dbReference>
<keyword evidence="15" id="KW-1185">Reference proteome</keyword>
<sequence>MLSARSLLGLIQKRCIATNPTAGLIVIGDEVLRGDVRDSNAYFTLKNLRRYRVSVKRINFVGDDLQEIGATVKDFSRRFDFVFTFGGVGPTHDDITYEAIAKVFNQRTELRREVLDMFELYFGKLDETSPLTKFARIPEGAVSIVEQVSHSSKQFKVCFIKLENVVIFPGVPVLVEKLFPVVVKHLKLEEMPEISKELYLTLDEASITKHLNDAVHKFKDVTFGSYPELYGNYYKTRLRLEASNASLLTDVESYLAEKLPKGTILDGFLQRPLEAAAKRVEVLAAKYDFVREAYNVVLETLERYKPEEICVGFSGGKDCIVVAFLYYAALQDYKDRRGIADVPQHWFYVTSGKGRPEVDRFVDDSLALYAAKMSTCRPPYKEALQRAIDDGLNVFLLGNRTVDPKGETLQHFKETDPDWPRAMRVFPILKWNYSQVWTFIRELYIPYCPLYDQGFSSLGEKSTPNPKLMFVDERGVTRFKPAHTLQDGSSERIGRT</sequence>
<accession>A0AAJ7L512</accession>
<dbReference type="PANTHER" id="PTHR23293">
    <property type="entry name" value="FAD SYNTHETASE-RELATED FMN ADENYLYLTRANSFERASE"/>
    <property type="match status" value="1"/>
</dbReference>
<dbReference type="RefSeq" id="XP_018496003.1">
    <property type="nucleotide sequence ID" value="XM_018640487.1"/>
</dbReference>
<reference evidence="16" key="1">
    <citation type="submission" date="2025-08" db="UniProtKB">
        <authorList>
            <consortium name="RefSeq"/>
        </authorList>
    </citation>
    <scope>IDENTIFICATION</scope>
</reference>
<proteinExistence type="inferred from homology"/>
<dbReference type="GO" id="GO:0005524">
    <property type="term" value="F:ATP binding"/>
    <property type="evidence" value="ECO:0007669"/>
    <property type="project" value="UniProtKB-KW"/>
</dbReference>
<dbReference type="InterPro" id="IPR036425">
    <property type="entry name" value="MoaB/Mog-like_dom_sf"/>
</dbReference>
<evidence type="ECO:0000313" key="16">
    <source>
        <dbReference type="RefSeq" id="XP_018496003.1"/>
    </source>
</evidence>
<feature type="domain" description="MoaB/Mog" evidence="14">
    <location>
        <begin position="23"/>
        <end position="189"/>
    </location>
</feature>
<dbReference type="InterPro" id="IPR014729">
    <property type="entry name" value="Rossmann-like_a/b/a_fold"/>
</dbReference>
<comment type="similarity">
    <text evidence="2">In the N-terminal section; belongs to the MoaB/Mog family.</text>
</comment>
<protein>
    <recommendedName>
        <fullName evidence="3">FAD synthase</fullName>
        <ecNumber evidence="3">2.7.7.2</ecNumber>
    </recommendedName>
    <alternativeName>
        <fullName evidence="11">FAD pyrophosphorylase</fullName>
    </alternativeName>
    <alternativeName>
        <fullName evidence="12">FMN adenylyltransferase</fullName>
    </alternativeName>
</protein>
<dbReference type="InterPro" id="IPR002500">
    <property type="entry name" value="PAPS_reduct_dom"/>
</dbReference>
<evidence type="ECO:0000256" key="10">
    <source>
        <dbReference type="ARBA" id="ARBA00022840"/>
    </source>
</evidence>
<dbReference type="GO" id="GO:0003919">
    <property type="term" value="F:FMN adenylyltransferase activity"/>
    <property type="evidence" value="ECO:0007669"/>
    <property type="project" value="UniProtKB-EC"/>
</dbReference>
<evidence type="ECO:0000259" key="14">
    <source>
        <dbReference type="SMART" id="SM00852"/>
    </source>
</evidence>
<evidence type="ECO:0000256" key="13">
    <source>
        <dbReference type="ARBA" id="ARBA00049494"/>
    </source>
</evidence>
<evidence type="ECO:0000256" key="2">
    <source>
        <dbReference type="ARBA" id="ARBA00007589"/>
    </source>
</evidence>
<comment type="catalytic activity">
    <reaction evidence="13">
        <text>FMN + ATP + H(+) = FAD + diphosphate</text>
        <dbReference type="Rhea" id="RHEA:17237"/>
        <dbReference type="ChEBI" id="CHEBI:15378"/>
        <dbReference type="ChEBI" id="CHEBI:30616"/>
        <dbReference type="ChEBI" id="CHEBI:33019"/>
        <dbReference type="ChEBI" id="CHEBI:57692"/>
        <dbReference type="ChEBI" id="CHEBI:58210"/>
        <dbReference type="EC" id="2.7.7.2"/>
    </reaction>
</comment>
<evidence type="ECO:0000313" key="15">
    <source>
        <dbReference type="Proteomes" id="UP000694867"/>
    </source>
</evidence>
<dbReference type="Proteomes" id="UP000694867">
    <property type="component" value="Unplaced"/>
</dbReference>
<gene>
    <name evidence="16" type="primary">LOC100900641</name>
</gene>
<dbReference type="PANTHER" id="PTHR23293:SF9">
    <property type="entry name" value="FAD SYNTHASE"/>
    <property type="match status" value="1"/>
</dbReference>
<keyword evidence="9" id="KW-0274">FAD</keyword>
<dbReference type="AlphaFoldDB" id="A0AAJ7L512"/>
<keyword evidence="8" id="KW-0547">Nucleotide-binding</keyword>
<dbReference type="InterPro" id="IPR056596">
    <property type="entry name" value="FLAD1_M"/>
</dbReference>
<dbReference type="GO" id="GO:0006747">
    <property type="term" value="P:FAD biosynthetic process"/>
    <property type="evidence" value="ECO:0007669"/>
    <property type="project" value="TreeGrafter"/>
</dbReference>
<dbReference type="Gene3D" id="3.40.50.620">
    <property type="entry name" value="HUPs"/>
    <property type="match status" value="1"/>
</dbReference>
<dbReference type="SMART" id="SM00852">
    <property type="entry name" value="MoCF_biosynth"/>
    <property type="match status" value="1"/>
</dbReference>
<name>A0AAJ7L512_9ACAR</name>
<dbReference type="SUPFAM" id="SSF52402">
    <property type="entry name" value="Adenine nucleotide alpha hydrolases-like"/>
    <property type="match status" value="1"/>
</dbReference>
<evidence type="ECO:0000256" key="11">
    <source>
        <dbReference type="ARBA" id="ARBA00031145"/>
    </source>
</evidence>
<organism evidence="15 16">
    <name type="scientific">Galendromus occidentalis</name>
    <name type="common">western predatory mite</name>
    <dbReference type="NCBI Taxonomy" id="34638"/>
    <lineage>
        <taxon>Eukaryota</taxon>
        <taxon>Metazoa</taxon>
        <taxon>Ecdysozoa</taxon>
        <taxon>Arthropoda</taxon>
        <taxon>Chelicerata</taxon>
        <taxon>Arachnida</taxon>
        <taxon>Acari</taxon>
        <taxon>Parasitiformes</taxon>
        <taxon>Mesostigmata</taxon>
        <taxon>Gamasina</taxon>
        <taxon>Phytoseioidea</taxon>
        <taxon>Phytoseiidae</taxon>
        <taxon>Typhlodrominae</taxon>
        <taxon>Galendromus</taxon>
    </lineage>
</organism>
<keyword evidence="6" id="KW-0808">Transferase</keyword>
<dbReference type="Gene3D" id="3.40.980.10">
    <property type="entry name" value="MoaB/Mog-like domain"/>
    <property type="match status" value="1"/>
</dbReference>
<keyword evidence="5" id="KW-0288">FMN</keyword>
<evidence type="ECO:0000256" key="9">
    <source>
        <dbReference type="ARBA" id="ARBA00022827"/>
    </source>
</evidence>
<dbReference type="Pfam" id="PF00994">
    <property type="entry name" value="MoCF_biosynth"/>
    <property type="match status" value="1"/>
</dbReference>
<evidence type="ECO:0000256" key="6">
    <source>
        <dbReference type="ARBA" id="ARBA00022679"/>
    </source>
</evidence>
<evidence type="ECO:0000256" key="8">
    <source>
        <dbReference type="ARBA" id="ARBA00022741"/>
    </source>
</evidence>
<evidence type="ECO:0000256" key="3">
    <source>
        <dbReference type="ARBA" id="ARBA00012393"/>
    </source>
</evidence>
<dbReference type="EC" id="2.7.7.2" evidence="3"/>
<dbReference type="InterPro" id="IPR001453">
    <property type="entry name" value="MoaB/Mog_dom"/>
</dbReference>
<evidence type="ECO:0000256" key="4">
    <source>
        <dbReference type="ARBA" id="ARBA00022630"/>
    </source>
</evidence>
<dbReference type="KEGG" id="goe:100900641"/>
<dbReference type="SUPFAM" id="SSF53218">
    <property type="entry name" value="Molybdenum cofactor biosynthesis proteins"/>
    <property type="match status" value="1"/>
</dbReference>
<keyword evidence="7" id="KW-0548">Nucleotidyltransferase</keyword>
<evidence type="ECO:0000256" key="5">
    <source>
        <dbReference type="ARBA" id="ARBA00022643"/>
    </source>
</evidence>
<evidence type="ECO:0000256" key="7">
    <source>
        <dbReference type="ARBA" id="ARBA00022695"/>
    </source>
</evidence>
<comment type="pathway">
    <text evidence="1">Cofactor biosynthesis; FAD biosynthesis; FAD from FMN: step 1/1.</text>
</comment>
<keyword evidence="10" id="KW-0067">ATP-binding</keyword>
<dbReference type="GeneID" id="100900641"/>
<keyword evidence="4" id="KW-0285">Flavoprotein</keyword>
<evidence type="ECO:0000256" key="12">
    <source>
        <dbReference type="ARBA" id="ARBA00031871"/>
    </source>
</evidence>
<evidence type="ECO:0000256" key="1">
    <source>
        <dbReference type="ARBA" id="ARBA00004726"/>
    </source>
</evidence>
<dbReference type="Pfam" id="PF01507">
    <property type="entry name" value="PAPS_reduct"/>
    <property type="match status" value="1"/>
</dbReference>